<organism evidence="1 2">
    <name type="scientific">Mucilaginibacter terrae</name>
    <dbReference type="NCBI Taxonomy" id="1955052"/>
    <lineage>
        <taxon>Bacteria</taxon>
        <taxon>Pseudomonadati</taxon>
        <taxon>Bacteroidota</taxon>
        <taxon>Sphingobacteriia</taxon>
        <taxon>Sphingobacteriales</taxon>
        <taxon>Sphingobacteriaceae</taxon>
        <taxon>Mucilaginibacter</taxon>
    </lineage>
</organism>
<keyword evidence="2" id="KW-1185">Reference proteome</keyword>
<proteinExistence type="predicted"/>
<protein>
    <submittedName>
        <fullName evidence="1">Uncharacterized protein</fullName>
    </submittedName>
</protein>
<dbReference type="RefSeq" id="WP_311950511.1">
    <property type="nucleotide sequence ID" value="NZ_JAVLVU010000001.1"/>
</dbReference>
<comment type="caution">
    <text evidence="1">The sequence shown here is derived from an EMBL/GenBank/DDBJ whole genome shotgun (WGS) entry which is preliminary data.</text>
</comment>
<reference evidence="2" key="1">
    <citation type="submission" date="2023-07" db="EMBL/GenBank/DDBJ databases">
        <title>Functional and genomic diversity of the sorghum phyllosphere microbiome.</title>
        <authorList>
            <person name="Shade A."/>
        </authorList>
    </citation>
    <scope>NUCLEOTIDE SEQUENCE [LARGE SCALE GENOMIC DNA]</scope>
    <source>
        <strain evidence="2">SORGH_AS_0422</strain>
    </source>
</reference>
<dbReference type="Proteomes" id="UP001258315">
    <property type="component" value="Unassembled WGS sequence"/>
</dbReference>
<gene>
    <name evidence="1" type="ORF">QE417_002560</name>
</gene>
<evidence type="ECO:0000313" key="2">
    <source>
        <dbReference type="Proteomes" id="UP001258315"/>
    </source>
</evidence>
<evidence type="ECO:0000313" key="1">
    <source>
        <dbReference type="EMBL" id="MDT3403488.1"/>
    </source>
</evidence>
<sequence>MLTLFLVLPFLVFAQTEPVVLEELYKNCRGLYSFKLNDDVSIVQVNTDNENFDMLAINEQMKVLWKVTLPGYALSSGKFKDKIVAVGSTEKEKSEYKGFVLDPLTGKIILEKTIYNGGDKKTENAYPYFTEKGDCFKMTFAKVKITYPAISMSRKPKTTILSLVALDFDISLNVNKLIETKLPDGKIYSYGFNTYGDLMVVHSNNEETVDVSKYSIDKNTPVATQKVSFNAHKKFKANDIDGNFSAIFSANRDMVYLALMHPNEEKETQLSLLKLNMADGKTQTITEVFNKDHIKDLKRLSFLLIPK</sequence>
<dbReference type="EMBL" id="JAVLVU010000001">
    <property type="protein sequence ID" value="MDT3403488.1"/>
    <property type="molecule type" value="Genomic_DNA"/>
</dbReference>
<name>A0ABU3GUN9_9SPHI</name>
<accession>A0ABU3GUN9</accession>